<keyword evidence="3 5" id="KW-1133">Transmembrane helix</keyword>
<evidence type="ECO:0000256" key="1">
    <source>
        <dbReference type="ARBA" id="ARBA00004141"/>
    </source>
</evidence>
<name>A0ABV9LSE1_9ALTE</name>
<comment type="caution">
    <text evidence="6">The sequence shown here is derived from an EMBL/GenBank/DDBJ whole genome shotgun (WGS) entry which is preliminary data.</text>
</comment>
<keyword evidence="7" id="KW-1185">Reference proteome</keyword>
<evidence type="ECO:0000256" key="5">
    <source>
        <dbReference type="SAM" id="Phobius"/>
    </source>
</evidence>
<feature type="transmembrane region" description="Helical" evidence="5">
    <location>
        <begin position="99"/>
        <end position="119"/>
    </location>
</feature>
<evidence type="ECO:0000313" key="6">
    <source>
        <dbReference type="EMBL" id="MFC4699034.1"/>
    </source>
</evidence>
<dbReference type="InterPro" id="IPR003825">
    <property type="entry name" value="Colicin-V_CvpA"/>
</dbReference>
<dbReference type="RefSeq" id="WP_382405748.1">
    <property type="nucleotide sequence ID" value="NZ_JBHSGU010000002.1"/>
</dbReference>
<feature type="transmembrane region" description="Helical" evidence="5">
    <location>
        <begin position="64"/>
        <end position="87"/>
    </location>
</feature>
<accession>A0ABV9LSE1</accession>
<comment type="subcellular location">
    <subcellularLocation>
        <location evidence="1">Membrane</location>
        <topology evidence="1">Multi-pass membrane protein</topology>
    </subcellularLocation>
</comment>
<dbReference type="Proteomes" id="UP001595897">
    <property type="component" value="Unassembled WGS sequence"/>
</dbReference>
<sequence length="163" mass="17893">MNWFDFTILGIIVFSAVISVVRGFVKEAVSLVVWLAAFFVASQFYPNLAQFLTQIDDTMVRNGVAIAILFIGTLIAGALINYVISQLVKATGLSGTDRVLGAVFGALRGVLIVSAALFFLDTFTPASSSVWWSESILIPEFSLIIEWFFEYVKDSSSFLNDTI</sequence>
<reference evidence="7" key="1">
    <citation type="journal article" date="2019" name="Int. J. Syst. Evol. Microbiol.">
        <title>The Global Catalogue of Microorganisms (GCM) 10K type strain sequencing project: providing services to taxonomists for standard genome sequencing and annotation.</title>
        <authorList>
            <consortium name="The Broad Institute Genomics Platform"/>
            <consortium name="The Broad Institute Genome Sequencing Center for Infectious Disease"/>
            <person name="Wu L."/>
            <person name="Ma J."/>
        </authorList>
    </citation>
    <scope>NUCLEOTIDE SEQUENCE [LARGE SCALE GENOMIC DNA]</scope>
    <source>
        <strain evidence="7">KACC 12507</strain>
    </source>
</reference>
<organism evidence="6 7">
    <name type="scientific">Glaciecola siphonariae</name>
    <dbReference type="NCBI Taxonomy" id="521012"/>
    <lineage>
        <taxon>Bacteria</taxon>
        <taxon>Pseudomonadati</taxon>
        <taxon>Pseudomonadota</taxon>
        <taxon>Gammaproteobacteria</taxon>
        <taxon>Alteromonadales</taxon>
        <taxon>Alteromonadaceae</taxon>
        <taxon>Glaciecola</taxon>
    </lineage>
</organism>
<evidence type="ECO:0000256" key="4">
    <source>
        <dbReference type="ARBA" id="ARBA00023136"/>
    </source>
</evidence>
<keyword evidence="4 5" id="KW-0472">Membrane</keyword>
<dbReference type="PANTHER" id="PTHR36926">
    <property type="entry name" value="COLICIN V PRODUCTION PROTEIN"/>
    <property type="match status" value="1"/>
</dbReference>
<protein>
    <submittedName>
        <fullName evidence="6">CvpA family protein</fullName>
    </submittedName>
</protein>
<feature type="transmembrane region" description="Helical" evidence="5">
    <location>
        <begin position="32"/>
        <end position="52"/>
    </location>
</feature>
<dbReference type="PANTHER" id="PTHR36926:SF1">
    <property type="entry name" value="COLICIN V PRODUCTION PROTEIN"/>
    <property type="match status" value="1"/>
</dbReference>
<evidence type="ECO:0000256" key="2">
    <source>
        <dbReference type="ARBA" id="ARBA00022692"/>
    </source>
</evidence>
<evidence type="ECO:0000313" key="7">
    <source>
        <dbReference type="Proteomes" id="UP001595897"/>
    </source>
</evidence>
<keyword evidence="2 5" id="KW-0812">Transmembrane</keyword>
<proteinExistence type="predicted"/>
<gene>
    <name evidence="6" type="ORF">ACFO4O_02550</name>
</gene>
<dbReference type="EMBL" id="JBHSGU010000002">
    <property type="protein sequence ID" value="MFC4699034.1"/>
    <property type="molecule type" value="Genomic_DNA"/>
</dbReference>
<feature type="transmembrane region" description="Helical" evidence="5">
    <location>
        <begin position="6"/>
        <end position="25"/>
    </location>
</feature>
<evidence type="ECO:0000256" key="3">
    <source>
        <dbReference type="ARBA" id="ARBA00022989"/>
    </source>
</evidence>
<dbReference type="InterPro" id="IPR052719">
    <property type="entry name" value="CvpA-like"/>
</dbReference>
<dbReference type="Pfam" id="PF02674">
    <property type="entry name" value="Colicin_V"/>
    <property type="match status" value="1"/>
</dbReference>